<dbReference type="Proteomes" id="UP000003566">
    <property type="component" value="Unassembled WGS sequence"/>
</dbReference>
<dbReference type="HOGENOM" id="CLU_3077117_0_0_10"/>
<keyword evidence="1" id="KW-0472">Membrane</keyword>
<proteinExistence type="predicted"/>
<accession>I9JG11</accession>
<name>I9JG11_9BACE</name>
<reference evidence="2 3" key="1">
    <citation type="submission" date="2012-02" db="EMBL/GenBank/DDBJ databases">
        <title>The Genome Sequence of Bacteroides xylanisolvens CL03T12C04.</title>
        <authorList>
            <consortium name="The Broad Institute Genome Sequencing Platform"/>
            <person name="Earl A."/>
            <person name="Ward D."/>
            <person name="Feldgarden M."/>
            <person name="Gevers D."/>
            <person name="Zitomersky N.L."/>
            <person name="Coyne M.J."/>
            <person name="Comstock L.E."/>
            <person name="Young S.K."/>
            <person name="Zeng Q."/>
            <person name="Gargeya S."/>
            <person name="Fitzgerald M."/>
            <person name="Haas B."/>
            <person name="Abouelleil A."/>
            <person name="Alvarado L."/>
            <person name="Arachchi H.M."/>
            <person name="Berlin A."/>
            <person name="Chapman S.B."/>
            <person name="Gearin G."/>
            <person name="Goldberg J."/>
            <person name="Griggs A."/>
            <person name="Gujja S."/>
            <person name="Hansen M."/>
            <person name="Heiman D."/>
            <person name="Howarth C."/>
            <person name="Larimer J."/>
            <person name="Lui A."/>
            <person name="MacDonald P.J.P."/>
            <person name="McCowen C."/>
            <person name="Montmayeur A."/>
            <person name="Murphy C."/>
            <person name="Neiman D."/>
            <person name="Pearson M."/>
            <person name="Priest M."/>
            <person name="Roberts A."/>
            <person name="Saif S."/>
            <person name="Shea T."/>
            <person name="Sisk P."/>
            <person name="Stolte C."/>
            <person name="Sykes S."/>
            <person name="Wortman J."/>
            <person name="Nusbaum C."/>
            <person name="Birren B."/>
        </authorList>
    </citation>
    <scope>NUCLEOTIDE SEQUENCE [LARGE SCALE GENOMIC DNA]</scope>
    <source>
        <strain evidence="2 3">CL03T12C04</strain>
    </source>
</reference>
<dbReference type="PATRIC" id="fig|997892.3.peg.3320"/>
<organism evidence="2 3">
    <name type="scientific">Bacteroides xylanisolvens CL03T12C04</name>
    <dbReference type="NCBI Taxonomy" id="997892"/>
    <lineage>
        <taxon>Bacteria</taxon>
        <taxon>Pseudomonadati</taxon>
        <taxon>Bacteroidota</taxon>
        <taxon>Bacteroidia</taxon>
        <taxon>Bacteroidales</taxon>
        <taxon>Bacteroidaceae</taxon>
        <taxon>Bacteroides</taxon>
    </lineage>
</organism>
<dbReference type="EMBL" id="AGXE01000016">
    <property type="protein sequence ID" value="EIY85679.1"/>
    <property type="molecule type" value="Genomic_DNA"/>
</dbReference>
<keyword evidence="1" id="KW-1133">Transmembrane helix</keyword>
<comment type="caution">
    <text evidence="2">The sequence shown here is derived from an EMBL/GenBank/DDBJ whole genome shotgun (WGS) entry which is preliminary data.</text>
</comment>
<protein>
    <submittedName>
        <fullName evidence="2">Uncharacterized protein</fullName>
    </submittedName>
</protein>
<dbReference type="AlphaFoldDB" id="I9JG11"/>
<evidence type="ECO:0000313" key="2">
    <source>
        <dbReference type="EMBL" id="EIY85679.1"/>
    </source>
</evidence>
<evidence type="ECO:0000313" key="3">
    <source>
        <dbReference type="Proteomes" id="UP000003566"/>
    </source>
</evidence>
<gene>
    <name evidence="2" type="ORF">HMPREF1074_03238</name>
</gene>
<feature type="transmembrane region" description="Helical" evidence="1">
    <location>
        <begin position="12"/>
        <end position="32"/>
    </location>
</feature>
<keyword evidence="1" id="KW-0812">Transmembrane</keyword>
<evidence type="ECO:0000256" key="1">
    <source>
        <dbReference type="SAM" id="Phobius"/>
    </source>
</evidence>
<sequence length="52" mass="6206">MWLKMRKIMMELFLSTYLYVNVNIISVFLYGLKKRTIFAQRCCASVIYNFGS</sequence>